<dbReference type="AlphaFoldDB" id="A0A1C3WUA8"/>
<dbReference type="InterPro" id="IPR010321">
    <property type="entry name" value="DUF922"/>
</dbReference>
<dbReference type="GO" id="GO:0006508">
    <property type="term" value="P:proteolysis"/>
    <property type="evidence" value="ECO:0007669"/>
    <property type="project" value="UniProtKB-KW"/>
</dbReference>
<proteinExistence type="predicted"/>
<evidence type="ECO:0000313" key="2">
    <source>
        <dbReference type="Proteomes" id="UP000199101"/>
    </source>
</evidence>
<dbReference type="EMBL" id="FMAG01000007">
    <property type="protein sequence ID" value="SCB43505.1"/>
    <property type="molecule type" value="Genomic_DNA"/>
</dbReference>
<accession>A0A1C3WUA8</accession>
<dbReference type="Proteomes" id="UP000199101">
    <property type="component" value="Unassembled WGS sequence"/>
</dbReference>
<keyword evidence="1" id="KW-0645">Protease</keyword>
<dbReference type="STRING" id="410764.GA0061103_6305"/>
<keyword evidence="2" id="KW-1185">Reference proteome</keyword>
<reference evidence="2" key="1">
    <citation type="submission" date="2016-08" db="EMBL/GenBank/DDBJ databases">
        <authorList>
            <person name="Varghese N."/>
            <person name="Submissions Spin"/>
        </authorList>
    </citation>
    <scope>NUCLEOTIDE SEQUENCE [LARGE SCALE GENOMIC DNA]</scope>
    <source>
        <strain evidence="2">HAMBI 2975</strain>
    </source>
</reference>
<dbReference type="PIRSF" id="PIRSF010521">
    <property type="entry name" value="DUF922_bac"/>
    <property type="match status" value="1"/>
</dbReference>
<dbReference type="Pfam" id="PF06037">
    <property type="entry name" value="DUF922"/>
    <property type="match status" value="1"/>
</dbReference>
<organism evidence="1 2">
    <name type="scientific">Rhizobium multihospitium</name>
    <dbReference type="NCBI Taxonomy" id="410764"/>
    <lineage>
        <taxon>Bacteria</taxon>
        <taxon>Pseudomonadati</taxon>
        <taxon>Pseudomonadota</taxon>
        <taxon>Alphaproteobacteria</taxon>
        <taxon>Hyphomicrobiales</taxon>
        <taxon>Rhizobiaceae</taxon>
        <taxon>Rhizobium/Agrobacterium group</taxon>
        <taxon>Rhizobium</taxon>
    </lineage>
</organism>
<sequence>MPQGSQKFNMVATRMPLASHKFSLSCALLLAFCIPGLANAEVIARKSISYFDIKGSTADELDAALNQRGPLAMGSSSHHPGATKIRFGGNATYSEANGRCYISGVKVTVDTEIILPRWRDRRHASKQLSTIWDTLAADIRRHEDRHVEIARQHARQMERQILSLPSASNCDALQEKANEVTSRETDRHDADQARFDRIEAINFTSRIQRLLYYRSRQGARQ</sequence>
<gene>
    <name evidence="1" type="ORF">GA0061103_6305</name>
</gene>
<evidence type="ECO:0000313" key="1">
    <source>
        <dbReference type="EMBL" id="SCB43505.1"/>
    </source>
</evidence>
<keyword evidence="1" id="KW-0378">Hydrolase</keyword>
<protein>
    <submittedName>
        <fullName evidence="1">Predicted secreted Zn-dependent protease</fullName>
    </submittedName>
</protein>
<dbReference type="GO" id="GO:0008233">
    <property type="term" value="F:peptidase activity"/>
    <property type="evidence" value="ECO:0007669"/>
    <property type="project" value="UniProtKB-KW"/>
</dbReference>
<name>A0A1C3WUA8_9HYPH</name>